<dbReference type="EMBL" id="JBDFQZ010000014">
    <property type="protein sequence ID" value="KAK9664921.1"/>
    <property type="molecule type" value="Genomic_DNA"/>
</dbReference>
<dbReference type="InterPro" id="IPR041118">
    <property type="entry name" value="Rx_N"/>
</dbReference>
<evidence type="ECO:0000313" key="7">
    <source>
        <dbReference type="EMBL" id="KAK9664921.1"/>
    </source>
</evidence>
<dbReference type="Gene3D" id="1.10.10.10">
    <property type="entry name" value="Winged helix-like DNA-binding domain superfamily/Winged helix DNA-binding domain"/>
    <property type="match status" value="1"/>
</dbReference>
<dbReference type="Pfam" id="PF18052">
    <property type="entry name" value="Rx_N"/>
    <property type="match status" value="1"/>
</dbReference>
<keyword evidence="1" id="KW-0677">Repeat</keyword>
<dbReference type="Gene3D" id="3.40.50.300">
    <property type="entry name" value="P-loop containing nucleotide triphosphate hydrolases"/>
    <property type="match status" value="1"/>
</dbReference>
<dbReference type="InterPro" id="IPR032675">
    <property type="entry name" value="LRR_dom_sf"/>
</dbReference>
<gene>
    <name evidence="7" type="ORF">RND81_14G077400</name>
</gene>
<comment type="caution">
    <text evidence="7">The sequence shown here is derived from an EMBL/GenBank/DDBJ whole genome shotgun (WGS) entry which is preliminary data.</text>
</comment>
<dbReference type="CDD" id="cd14798">
    <property type="entry name" value="RX-CC_like"/>
    <property type="match status" value="1"/>
</dbReference>
<dbReference type="Gene3D" id="3.80.10.10">
    <property type="entry name" value="Ribonuclease Inhibitor"/>
    <property type="match status" value="1"/>
</dbReference>
<feature type="domain" description="NB-ARC" evidence="4">
    <location>
        <begin position="156"/>
        <end position="326"/>
    </location>
</feature>
<evidence type="ECO:0000259" key="5">
    <source>
        <dbReference type="Pfam" id="PF18052"/>
    </source>
</evidence>
<feature type="domain" description="Disease resistance protein winged helix" evidence="6">
    <location>
        <begin position="407"/>
        <end position="478"/>
    </location>
</feature>
<feature type="domain" description="Disease resistance N-terminal" evidence="5">
    <location>
        <begin position="5"/>
        <end position="80"/>
    </location>
</feature>
<evidence type="ECO:0000256" key="1">
    <source>
        <dbReference type="ARBA" id="ARBA00022737"/>
    </source>
</evidence>
<dbReference type="InterPro" id="IPR027417">
    <property type="entry name" value="P-loop_NTPase"/>
</dbReference>
<evidence type="ECO:0000256" key="2">
    <source>
        <dbReference type="ARBA" id="ARBA00022741"/>
    </source>
</evidence>
<dbReference type="Proteomes" id="UP001443914">
    <property type="component" value="Unassembled WGS sequence"/>
</dbReference>
<keyword evidence="3" id="KW-0611">Plant defense</keyword>
<evidence type="ECO:0000259" key="4">
    <source>
        <dbReference type="Pfam" id="PF00931"/>
    </source>
</evidence>
<dbReference type="InterPro" id="IPR002182">
    <property type="entry name" value="NB-ARC"/>
</dbReference>
<keyword evidence="2" id="KW-0547">Nucleotide-binding</keyword>
<reference evidence="7" key="1">
    <citation type="submission" date="2024-03" db="EMBL/GenBank/DDBJ databases">
        <title>WGS assembly of Saponaria officinalis var. Norfolk2.</title>
        <authorList>
            <person name="Jenkins J."/>
            <person name="Shu S."/>
            <person name="Grimwood J."/>
            <person name="Barry K."/>
            <person name="Goodstein D."/>
            <person name="Schmutz J."/>
            <person name="Leebens-Mack J."/>
            <person name="Osbourn A."/>
        </authorList>
    </citation>
    <scope>NUCLEOTIDE SEQUENCE [LARGE SCALE GENOMIC DNA]</scope>
    <source>
        <strain evidence="7">JIC</strain>
    </source>
</reference>
<protein>
    <submittedName>
        <fullName evidence="7">Uncharacterized protein</fullName>
    </submittedName>
</protein>
<evidence type="ECO:0000259" key="6">
    <source>
        <dbReference type="Pfam" id="PF23559"/>
    </source>
</evidence>
<evidence type="ECO:0000313" key="8">
    <source>
        <dbReference type="Proteomes" id="UP001443914"/>
    </source>
</evidence>
<dbReference type="InterPro" id="IPR058922">
    <property type="entry name" value="WHD_DRP"/>
</dbReference>
<sequence>MADAAVGVFLGLAKDLITYNYNLISGVKDDFDVIHEDIKGFKAFLHDTTGWRDFASMTDLTARMRDVTYEAEDAIETYVILKYGKGTLERLWEFKKLHNVAEDFKCIKDRLKRIKEDKIHVVQTLQRLDDSRRLATGSTGVLGLAQGDEVVGLDNETRELIDQLTVDSDERKVVAIAGMPGLGKTTLANKVFTDPHIELKFMYRVWVRVSQQYNRREVLRTIWHKVGDGSLSDPNNISEDELSDKVRGHLAEKHCLIALDDIWTDKAWNELQNAFPRENSKLRILVTTRENSLAFRAQEGKPFPLKLLDTDKSFQLLEKRVFRKQKCPDHLRVLGEEISKKCGGLPLAIVIIAGILLQSRTEKKWWEDISKRVTENVAQEDKCREIVRLSYDNLPYHLRACFLYFGIFPQSFQVPVSKLYSLWIAEGLVIPEEGIELDEQATKYLQELVDRNLVLVEKTDCTNKIKLCRVHDVLHDLCIKEARQENMINQIRDIDHFIRSSRDWDTHRRLSIHNSVLEYLALKASGARVRSFLSLGPEAVLPVSEIKHFPGAFQLLRVLDVTSILLQRFPKLLPKLVHLRYVAMYIDFDVLSPDVSKLSKMQVLIVKVKKGDCLQIGANIWEMYQLRHLETNVPACFSFPLTKLRQGVTSPIRTLGLVSPETCIAEFLATIPRVKKLGVHGDLQNLPGVHGGEVAFEGFSRLSYLEILKIKNEPRGRSPISFQSCFPRSIRQLTLAKTHLDWRKHMTTLENLPNLVVLKLKDNAFVGKYWKPKNGGFLNLEVFHVKGTDLEIWDACSDHFPALTTIALKYCDALKGIPSDFANLPNLQKMVLHCNTYRGVAASAREIQRIKLEEKPDVLFKLSVFP</sequence>
<dbReference type="Gene3D" id="1.20.5.4130">
    <property type="match status" value="1"/>
</dbReference>
<dbReference type="GO" id="GO:0043531">
    <property type="term" value="F:ADP binding"/>
    <property type="evidence" value="ECO:0007669"/>
    <property type="project" value="InterPro"/>
</dbReference>
<dbReference type="PANTHER" id="PTHR23155">
    <property type="entry name" value="DISEASE RESISTANCE PROTEIN RP"/>
    <property type="match status" value="1"/>
</dbReference>
<dbReference type="GO" id="GO:0098542">
    <property type="term" value="P:defense response to other organism"/>
    <property type="evidence" value="ECO:0007669"/>
    <property type="project" value="TreeGrafter"/>
</dbReference>
<dbReference type="Pfam" id="PF00931">
    <property type="entry name" value="NB-ARC"/>
    <property type="match status" value="1"/>
</dbReference>
<dbReference type="FunFam" id="3.40.50.300:FF:001091">
    <property type="entry name" value="Probable disease resistance protein At1g61300"/>
    <property type="match status" value="1"/>
</dbReference>
<proteinExistence type="predicted"/>
<keyword evidence="8" id="KW-1185">Reference proteome</keyword>
<organism evidence="7 8">
    <name type="scientific">Saponaria officinalis</name>
    <name type="common">Common soapwort</name>
    <name type="synonym">Lychnis saponaria</name>
    <dbReference type="NCBI Taxonomy" id="3572"/>
    <lineage>
        <taxon>Eukaryota</taxon>
        <taxon>Viridiplantae</taxon>
        <taxon>Streptophyta</taxon>
        <taxon>Embryophyta</taxon>
        <taxon>Tracheophyta</taxon>
        <taxon>Spermatophyta</taxon>
        <taxon>Magnoliopsida</taxon>
        <taxon>eudicotyledons</taxon>
        <taxon>Gunneridae</taxon>
        <taxon>Pentapetalae</taxon>
        <taxon>Caryophyllales</taxon>
        <taxon>Caryophyllaceae</taxon>
        <taxon>Caryophylleae</taxon>
        <taxon>Saponaria</taxon>
    </lineage>
</organism>
<dbReference type="InterPro" id="IPR038005">
    <property type="entry name" value="RX-like_CC"/>
</dbReference>
<evidence type="ECO:0000256" key="3">
    <source>
        <dbReference type="ARBA" id="ARBA00022821"/>
    </source>
</evidence>
<dbReference type="InterPro" id="IPR042197">
    <property type="entry name" value="Apaf_helical"/>
</dbReference>
<dbReference type="PANTHER" id="PTHR23155:SF1193">
    <property type="entry name" value="DISEASE RESISTANCE PROTEIN RPP13-RELATED"/>
    <property type="match status" value="1"/>
</dbReference>
<dbReference type="InterPro" id="IPR036388">
    <property type="entry name" value="WH-like_DNA-bd_sf"/>
</dbReference>
<accession>A0AAW1GRG7</accession>
<dbReference type="FunFam" id="1.10.10.10:FF:000322">
    <property type="entry name" value="Probable disease resistance protein At1g63360"/>
    <property type="match status" value="1"/>
</dbReference>
<dbReference type="InterPro" id="IPR044974">
    <property type="entry name" value="Disease_R_plants"/>
</dbReference>
<dbReference type="SUPFAM" id="SSF52540">
    <property type="entry name" value="P-loop containing nucleoside triphosphate hydrolases"/>
    <property type="match status" value="1"/>
</dbReference>
<dbReference type="AlphaFoldDB" id="A0AAW1GRG7"/>
<dbReference type="Gene3D" id="1.10.8.430">
    <property type="entry name" value="Helical domain of apoptotic protease-activating factors"/>
    <property type="match status" value="1"/>
</dbReference>
<dbReference type="SUPFAM" id="SSF52058">
    <property type="entry name" value="L domain-like"/>
    <property type="match status" value="1"/>
</dbReference>
<dbReference type="PRINTS" id="PR00364">
    <property type="entry name" value="DISEASERSIST"/>
</dbReference>
<name>A0AAW1GRG7_SAPOF</name>
<dbReference type="Pfam" id="PF23559">
    <property type="entry name" value="WHD_DRP"/>
    <property type="match status" value="1"/>
</dbReference>